<gene>
    <name evidence="1" type="ORF">ACFFUT_03255</name>
</gene>
<sequence>MLPKKFALFLFGFLGSGLMSFVVAAVATYRTIGIVSDYISLWMNA</sequence>
<organism evidence="1 2">
    <name type="scientific">Pseudohalocynthiibacter aestuariivivens</name>
    <dbReference type="NCBI Taxonomy" id="1591409"/>
    <lineage>
        <taxon>Bacteria</taxon>
        <taxon>Pseudomonadati</taxon>
        <taxon>Pseudomonadota</taxon>
        <taxon>Alphaproteobacteria</taxon>
        <taxon>Rhodobacterales</taxon>
        <taxon>Paracoccaceae</taxon>
        <taxon>Pseudohalocynthiibacter</taxon>
    </lineage>
</organism>
<keyword evidence="2" id="KW-1185">Reference proteome</keyword>
<proteinExistence type="predicted"/>
<dbReference type="Proteomes" id="UP001589683">
    <property type="component" value="Unassembled WGS sequence"/>
</dbReference>
<dbReference type="RefSeq" id="WP_213887316.1">
    <property type="nucleotide sequence ID" value="NZ_JAGFNU010000001.1"/>
</dbReference>
<dbReference type="Pfam" id="PF11391">
    <property type="entry name" value="DUF2798"/>
    <property type="match status" value="1"/>
</dbReference>
<reference evidence="1 2" key="1">
    <citation type="submission" date="2024-09" db="EMBL/GenBank/DDBJ databases">
        <authorList>
            <person name="Sun Q."/>
            <person name="Mori K."/>
        </authorList>
    </citation>
    <scope>NUCLEOTIDE SEQUENCE [LARGE SCALE GENOMIC DNA]</scope>
    <source>
        <strain evidence="1 2">CECT 8726</strain>
    </source>
</reference>
<name>A0ABV5JBH4_9RHOB</name>
<evidence type="ECO:0000313" key="1">
    <source>
        <dbReference type="EMBL" id="MFB9230805.1"/>
    </source>
</evidence>
<dbReference type="EMBL" id="JBHMEA010000007">
    <property type="protein sequence ID" value="MFB9230805.1"/>
    <property type="molecule type" value="Genomic_DNA"/>
</dbReference>
<comment type="caution">
    <text evidence="1">The sequence shown here is derived from an EMBL/GenBank/DDBJ whole genome shotgun (WGS) entry which is preliminary data.</text>
</comment>
<protein>
    <submittedName>
        <fullName evidence="1">DUF2798 domain-containing protein</fullName>
    </submittedName>
</protein>
<evidence type="ECO:0000313" key="2">
    <source>
        <dbReference type="Proteomes" id="UP001589683"/>
    </source>
</evidence>
<dbReference type="InterPro" id="IPR021529">
    <property type="entry name" value="DUF2798"/>
</dbReference>
<accession>A0ABV5JBH4</accession>